<proteinExistence type="predicted"/>
<feature type="domain" description="HpcH/HpaI aldolase/citrate lyase" evidence="4">
    <location>
        <begin position="23"/>
        <end position="250"/>
    </location>
</feature>
<comment type="catalytic activity">
    <reaction evidence="3">
        <text>D-glyceraldehyde + pyruvate = 2-dehydro-3-deoxy-L-galactonate</text>
        <dbReference type="Rhea" id="RHEA:80055"/>
        <dbReference type="ChEBI" id="CHEBI:15361"/>
        <dbReference type="ChEBI" id="CHEBI:17378"/>
        <dbReference type="ChEBI" id="CHEBI:75545"/>
    </reaction>
</comment>
<keyword evidence="6" id="KW-1185">Reference proteome</keyword>
<sequence length="274" mass="29313">MMNLPLNQFKAWMQERRKPVPLGTWMMTHSAQVSEAMGFAGFDFLVLDMEHVPVDSADAVTIMRALEGTPTKGGQIVVRLPWNDPIIVKRLLDGGATTLMFPFIQNADEARSAVASTRYPLDGNGGTRGCAAVHRASRYGAIPNYLKTANDSVCTIMQIETPEALANIPAIAAVEGVDAVFIGPGDLSANMGYLGNIANEDVRHALKTGVDAVHAAGKPCGIVLGNPEMVRWAIELGYDFVAIGSDMSMLLARAKEQIAAVRGEKQQQAAGGVY</sequence>
<dbReference type="InterPro" id="IPR005000">
    <property type="entry name" value="Aldolase/citrate-lyase_domain"/>
</dbReference>
<gene>
    <name evidence="5" type="ORF">GQF02_02630</name>
</gene>
<protein>
    <submittedName>
        <fullName evidence="5">2-dehydro-3-deoxyglucarate aldolase</fullName>
    </submittedName>
</protein>
<dbReference type="InterPro" id="IPR050251">
    <property type="entry name" value="HpcH-HpaI_aldolase"/>
</dbReference>
<dbReference type="PANTHER" id="PTHR30502">
    <property type="entry name" value="2-KETO-3-DEOXY-L-RHAMNONATE ALDOLASE"/>
    <property type="match status" value="1"/>
</dbReference>
<keyword evidence="1" id="KW-0479">Metal-binding</keyword>
<dbReference type="EMBL" id="WSSB01000002">
    <property type="protein sequence ID" value="MXR35870.1"/>
    <property type="molecule type" value="Genomic_DNA"/>
</dbReference>
<reference evidence="5 6" key="1">
    <citation type="submission" date="2019-12" db="EMBL/GenBank/DDBJ databases">
        <title>Neisseriaceae gen. nov. sp. Genome sequencing and assembly.</title>
        <authorList>
            <person name="Liu Z."/>
            <person name="Li A."/>
        </authorList>
    </citation>
    <scope>NUCLEOTIDE SEQUENCE [LARGE SCALE GENOMIC DNA]</scope>
    <source>
        <strain evidence="5 6">B2N2-7</strain>
    </source>
</reference>
<dbReference type="GO" id="GO:0016832">
    <property type="term" value="F:aldehyde-lyase activity"/>
    <property type="evidence" value="ECO:0007669"/>
    <property type="project" value="TreeGrafter"/>
</dbReference>
<dbReference type="AlphaFoldDB" id="A0A845BKF2"/>
<dbReference type="Gene3D" id="3.20.20.60">
    <property type="entry name" value="Phosphoenolpyruvate-binding domains"/>
    <property type="match status" value="1"/>
</dbReference>
<evidence type="ECO:0000256" key="1">
    <source>
        <dbReference type="ARBA" id="ARBA00022723"/>
    </source>
</evidence>
<evidence type="ECO:0000256" key="2">
    <source>
        <dbReference type="ARBA" id="ARBA00023239"/>
    </source>
</evidence>
<dbReference type="Pfam" id="PF03328">
    <property type="entry name" value="HpcH_HpaI"/>
    <property type="match status" value="1"/>
</dbReference>
<dbReference type="PANTHER" id="PTHR30502:SF4">
    <property type="entry name" value="5-KETO-4-DEOXY-D-GLUCARATE ALDOLASE"/>
    <property type="match status" value="1"/>
</dbReference>
<dbReference type="InterPro" id="IPR040442">
    <property type="entry name" value="Pyrv_kinase-like_dom_sf"/>
</dbReference>
<accession>A0A845BKF2</accession>
<evidence type="ECO:0000256" key="3">
    <source>
        <dbReference type="ARBA" id="ARBA00045074"/>
    </source>
</evidence>
<dbReference type="GO" id="GO:0005737">
    <property type="term" value="C:cytoplasm"/>
    <property type="evidence" value="ECO:0007669"/>
    <property type="project" value="TreeGrafter"/>
</dbReference>
<dbReference type="GO" id="GO:0046872">
    <property type="term" value="F:metal ion binding"/>
    <property type="evidence" value="ECO:0007669"/>
    <property type="project" value="UniProtKB-KW"/>
</dbReference>
<dbReference type="Proteomes" id="UP000467214">
    <property type="component" value="Unassembled WGS sequence"/>
</dbReference>
<name>A0A845BKF2_9NEIS</name>
<organism evidence="5 6">
    <name type="scientific">Craterilacuibacter sinensis</name>
    <dbReference type="NCBI Taxonomy" id="2686017"/>
    <lineage>
        <taxon>Bacteria</taxon>
        <taxon>Pseudomonadati</taxon>
        <taxon>Pseudomonadota</taxon>
        <taxon>Betaproteobacteria</taxon>
        <taxon>Neisseriales</taxon>
        <taxon>Neisseriaceae</taxon>
        <taxon>Craterilacuibacter</taxon>
    </lineage>
</organism>
<evidence type="ECO:0000259" key="4">
    <source>
        <dbReference type="Pfam" id="PF03328"/>
    </source>
</evidence>
<dbReference type="InterPro" id="IPR015813">
    <property type="entry name" value="Pyrv/PenolPyrv_kinase-like_dom"/>
</dbReference>
<dbReference type="SUPFAM" id="SSF51621">
    <property type="entry name" value="Phosphoenolpyruvate/pyruvate domain"/>
    <property type="match status" value="1"/>
</dbReference>
<keyword evidence="2" id="KW-0456">Lyase</keyword>
<evidence type="ECO:0000313" key="5">
    <source>
        <dbReference type="EMBL" id="MXR35870.1"/>
    </source>
</evidence>
<evidence type="ECO:0000313" key="6">
    <source>
        <dbReference type="Proteomes" id="UP000467214"/>
    </source>
</evidence>
<comment type="caution">
    <text evidence="5">The sequence shown here is derived from an EMBL/GenBank/DDBJ whole genome shotgun (WGS) entry which is preliminary data.</text>
</comment>